<dbReference type="Pfam" id="PF13021">
    <property type="entry name" value="DUF3885"/>
    <property type="match status" value="1"/>
</dbReference>
<gene>
    <name evidence="2" type="ORF">U6C28_05055</name>
</gene>
<protein>
    <submittedName>
        <fullName evidence="2">DUF3885 domain-containing protein</fullName>
    </submittedName>
</protein>
<evidence type="ECO:0000313" key="2">
    <source>
        <dbReference type="EMBL" id="MEA0975659.1"/>
    </source>
</evidence>
<keyword evidence="3" id="KW-1185">Reference proteome</keyword>
<accession>A0ABU5NI06</accession>
<feature type="domain" description="DUF3885" evidence="1">
    <location>
        <begin position="3"/>
        <end position="200"/>
    </location>
</feature>
<comment type="caution">
    <text evidence="2">The sequence shown here is derived from an EMBL/GenBank/DDBJ whole genome shotgun (WGS) entry which is preliminary data.</text>
</comment>
<dbReference type="EMBL" id="JAXUIA010000002">
    <property type="protein sequence ID" value="MEA0975659.1"/>
    <property type="molecule type" value="Genomic_DNA"/>
</dbReference>
<evidence type="ECO:0000313" key="3">
    <source>
        <dbReference type="Proteomes" id="UP001289615"/>
    </source>
</evidence>
<dbReference type="RefSeq" id="WP_322610818.1">
    <property type="nucleotide sequence ID" value="NZ_JAXLNX010000005.1"/>
</dbReference>
<dbReference type="InterPro" id="IPR024976">
    <property type="entry name" value="DUF3885"/>
</dbReference>
<sequence length="209" mass="25117">MLLNDYMNEHFPQLILRPPLFYNGEIGIRFDLGSDNYYEENNYMQEVYQRAITLFESLHFQDEEIFIVVDVNDFGDSKTYKHKARIYSPYIRSRSLIYTLKHTEMPYIFPEDNEEGKCKTNRFTLQCKVSDVKYIPLLKALCNQDLGIQPNIIHMIYFINIKRKTIFHIYDDRGCDLLATSSESIRDIYFTYNDWILDYDRDEIDKVFK</sequence>
<evidence type="ECO:0000259" key="1">
    <source>
        <dbReference type="Pfam" id="PF13021"/>
    </source>
</evidence>
<name>A0ABU5NI06_9BACI</name>
<proteinExistence type="predicted"/>
<dbReference type="Proteomes" id="UP001289615">
    <property type="component" value="Unassembled WGS sequence"/>
</dbReference>
<organism evidence="2 3">
    <name type="scientific">Lysinibacillus irui</name>
    <dbReference type="NCBI Taxonomy" id="2998077"/>
    <lineage>
        <taxon>Bacteria</taxon>
        <taxon>Bacillati</taxon>
        <taxon>Bacillota</taxon>
        <taxon>Bacilli</taxon>
        <taxon>Bacillales</taxon>
        <taxon>Bacillaceae</taxon>
        <taxon>Lysinibacillus</taxon>
    </lineage>
</organism>
<reference evidence="2 3" key="1">
    <citation type="submission" date="2023-12" db="EMBL/GenBank/DDBJ databases">
        <title>Genome comparison identifies genes involved in endophytic behavior of Lysinibacillus irui and provides insights into its role as a plant-growth promoting bacterium.</title>
        <authorList>
            <person name="Hilario S."/>
            <person name="Matos I."/>
            <person name="Goncalves M.F.M."/>
            <person name="Pardo C.A."/>
            <person name="Santos M.J."/>
        </authorList>
    </citation>
    <scope>NUCLEOTIDE SEQUENCE [LARGE SCALE GENOMIC DNA]</scope>
    <source>
        <strain evidence="2 3">B3</strain>
    </source>
</reference>